<keyword evidence="2" id="KW-1185">Reference proteome</keyword>
<accession>A0A1C3ZQB3</accession>
<name>A0A1C3ZQB3_9BACT</name>
<dbReference type="Proteomes" id="UP000242818">
    <property type="component" value="Unassembled WGS sequence"/>
</dbReference>
<proteinExistence type="predicted"/>
<organism evidence="1 2">
    <name type="scientific">Chitinophaga costaii</name>
    <dbReference type="NCBI Taxonomy" id="1335309"/>
    <lineage>
        <taxon>Bacteria</taxon>
        <taxon>Pseudomonadati</taxon>
        <taxon>Bacteroidota</taxon>
        <taxon>Chitinophagia</taxon>
        <taxon>Chitinophagales</taxon>
        <taxon>Chitinophagaceae</taxon>
        <taxon>Chitinophaga</taxon>
    </lineage>
</organism>
<evidence type="ECO:0000313" key="2">
    <source>
        <dbReference type="Proteomes" id="UP000242818"/>
    </source>
</evidence>
<protein>
    <submittedName>
        <fullName evidence="1">Uncharacterized protein</fullName>
    </submittedName>
</protein>
<gene>
    <name evidence="1" type="ORF">GA0116948_101504</name>
</gene>
<dbReference type="STRING" id="1335309.GA0116948_101504"/>
<dbReference type="EMBL" id="FMAR01000001">
    <property type="protein sequence ID" value="SCB84481.1"/>
    <property type="molecule type" value="Genomic_DNA"/>
</dbReference>
<reference evidence="1 2" key="1">
    <citation type="submission" date="2016-08" db="EMBL/GenBank/DDBJ databases">
        <authorList>
            <person name="Seilhamer J.J."/>
        </authorList>
    </citation>
    <scope>NUCLEOTIDE SEQUENCE [LARGE SCALE GENOMIC DNA]</scope>
    <source>
        <strain evidence="1 2">A37T2</strain>
    </source>
</reference>
<sequence length="59" mass="7321">MVYKVQGTVNERCMPPQYYFKRLEFIIRKPFVNSILQRTLYIIPFFHADFQFHCRADRF</sequence>
<dbReference type="AlphaFoldDB" id="A0A1C3ZQB3"/>
<evidence type="ECO:0000313" key="1">
    <source>
        <dbReference type="EMBL" id="SCB84481.1"/>
    </source>
</evidence>